<reference evidence="3" key="1">
    <citation type="journal article" date="2019" name="Gigascience">
        <title>De novo genome assembly of the endangered Acer yangbiense, a plant species with extremely small populations endemic to Yunnan Province, China.</title>
        <authorList>
            <person name="Yang J."/>
            <person name="Wariss H.M."/>
            <person name="Tao L."/>
            <person name="Zhang R."/>
            <person name="Yun Q."/>
            <person name="Hollingsworth P."/>
            <person name="Dao Z."/>
            <person name="Luo G."/>
            <person name="Guo H."/>
            <person name="Ma Y."/>
            <person name="Sun W."/>
        </authorList>
    </citation>
    <scope>NUCLEOTIDE SEQUENCE [LARGE SCALE GENOMIC DNA]</scope>
    <source>
        <strain evidence="3">cv. Malutang</strain>
    </source>
</reference>
<proteinExistence type="predicted"/>
<dbReference type="EMBL" id="VAHF01000003">
    <property type="protein sequence ID" value="TXG67832.1"/>
    <property type="molecule type" value="Genomic_DNA"/>
</dbReference>
<evidence type="ECO:0000313" key="3">
    <source>
        <dbReference type="Proteomes" id="UP000323000"/>
    </source>
</evidence>
<dbReference type="PANTHER" id="PTHR47851">
    <property type="entry name" value="OS06G0588700 PROTEIN-RELATED"/>
    <property type="match status" value="1"/>
</dbReference>
<dbReference type="OrthoDB" id="1703736at2759"/>
<feature type="region of interest" description="Disordered" evidence="1">
    <location>
        <begin position="85"/>
        <end position="187"/>
    </location>
</feature>
<dbReference type="Proteomes" id="UP000323000">
    <property type="component" value="Chromosome 3"/>
</dbReference>
<accession>A0A5C7IFS8</accession>
<gene>
    <name evidence="2" type="ORF">EZV62_009107</name>
</gene>
<name>A0A5C7IFS8_9ROSI</name>
<feature type="compositionally biased region" description="Basic and acidic residues" evidence="1">
    <location>
        <begin position="158"/>
        <end position="174"/>
    </location>
</feature>
<sequence>MEVEDQATNPPPASHSSPADTEELHFDEEDHSLNDRDLSLLRQRSKASTTPIGNLEFGGADYPGIGVNSIHAGIMAVEASTKSNLVNNFDDDDDDDDGPVFFKRNDAASRQNQVNPDVRKPSSSTFNGQNSNAQKGKTPVPSSKQTVDRENEEASQDDQDRGEKRTNDESEINKEVVGGSKGKKAKLGGAVKLSKQIDRLVEVVESTSTTPVYRSSQGTSIPEVMEVVATLPGAEKGSQLWWFATELFCSQDKREMFSVMTDPDLKLQFLIRNHKKSGN</sequence>
<feature type="compositionally biased region" description="Acidic residues" evidence="1">
    <location>
        <begin position="89"/>
        <end position="98"/>
    </location>
</feature>
<feature type="region of interest" description="Disordered" evidence="1">
    <location>
        <begin position="1"/>
        <end position="67"/>
    </location>
</feature>
<evidence type="ECO:0000256" key="1">
    <source>
        <dbReference type="SAM" id="MobiDB-lite"/>
    </source>
</evidence>
<evidence type="ECO:0000313" key="2">
    <source>
        <dbReference type="EMBL" id="TXG67832.1"/>
    </source>
</evidence>
<comment type="caution">
    <text evidence="2">The sequence shown here is derived from an EMBL/GenBank/DDBJ whole genome shotgun (WGS) entry which is preliminary data.</text>
</comment>
<keyword evidence="3" id="KW-1185">Reference proteome</keyword>
<protein>
    <submittedName>
        <fullName evidence="2">Uncharacterized protein</fullName>
    </submittedName>
</protein>
<organism evidence="2 3">
    <name type="scientific">Acer yangbiense</name>
    <dbReference type="NCBI Taxonomy" id="1000413"/>
    <lineage>
        <taxon>Eukaryota</taxon>
        <taxon>Viridiplantae</taxon>
        <taxon>Streptophyta</taxon>
        <taxon>Embryophyta</taxon>
        <taxon>Tracheophyta</taxon>
        <taxon>Spermatophyta</taxon>
        <taxon>Magnoliopsida</taxon>
        <taxon>eudicotyledons</taxon>
        <taxon>Gunneridae</taxon>
        <taxon>Pentapetalae</taxon>
        <taxon>rosids</taxon>
        <taxon>malvids</taxon>
        <taxon>Sapindales</taxon>
        <taxon>Sapindaceae</taxon>
        <taxon>Hippocastanoideae</taxon>
        <taxon>Acereae</taxon>
        <taxon>Acer</taxon>
    </lineage>
</organism>
<dbReference type="AlphaFoldDB" id="A0A5C7IFS8"/>
<dbReference type="PANTHER" id="PTHR47851:SF2">
    <property type="entry name" value="OS12G0207200 PROTEIN"/>
    <property type="match status" value="1"/>
</dbReference>
<feature type="compositionally biased region" description="Polar residues" evidence="1">
    <location>
        <begin position="108"/>
        <end position="145"/>
    </location>
</feature>